<gene>
    <name evidence="10" type="primary">PLEST010079</name>
    <name evidence="10" type="ORF">PLESTB_001284900</name>
</gene>
<organism evidence="10 11">
    <name type="scientific">Pleodorina starrii</name>
    <dbReference type="NCBI Taxonomy" id="330485"/>
    <lineage>
        <taxon>Eukaryota</taxon>
        <taxon>Viridiplantae</taxon>
        <taxon>Chlorophyta</taxon>
        <taxon>core chlorophytes</taxon>
        <taxon>Chlorophyceae</taxon>
        <taxon>CS clade</taxon>
        <taxon>Chlamydomonadales</taxon>
        <taxon>Volvocaceae</taxon>
        <taxon>Pleodorina</taxon>
    </lineage>
</organism>
<evidence type="ECO:0008006" key="12">
    <source>
        <dbReference type="Google" id="ProtNLM"/>
    </source>
</evidence>
<sequence>MELDQRYEEYAAPKIYRDLSAASPGSVNSSWFASHDEYEDFNQAQGAVLAPLALADISNTEAATAHGAAEDGKAKPEKKRSNIVTSWGPGVVKKRKTEEGAFKKGEAKAAKQNKEATVGPAESAPAPKAKRSKAAGAESRHEAAKEARQGHALGVVRPIKKSKAGSGKACGALTAIAGLAAVAAKEPRRVMPARSTKITMPAEFELATSKRAEALHHGKEHQDDGSPYKPLVLRVKEFNKTPGRFKRNPDEPLPSKPLQITEAKEPQLLTTARIRPSVFKPREVVEAEEMAQMPVFRASTLNPLILSTSGQIGVPKVDKRETTAPQPFNFVTDDRAEARAARMQKQELQLQAKQKYQPGERQTESDAEGGDGREKAERSLPAKARKSVAFHNLGPAIARSPMLHTKFRAREVKREEERYEFHARPVPKYLSVPSLELPRGHHWDAPPEPTRPEPFRLATEERGVRHRTQLETRRSEEEKAAARARIPRAHGLPLSTDVPLVPPKPEARRVTVPEQFNLISELRHSKYEEQRRRELEEEEAAKRAEAAFKARPMWNGIPFRVHDTDLPITVPEPMALCTSARAATREEFNKHVEDKMKEAEARARQAEEEKKREEEEERRQLRKAAVFRAMPMPDLSAPPAANPPPAPKPTTVPKSPALAVSRRKRRKSGKGRKGGDA</sequence>
<feature type="domain" description="TPX2 C-terminal" evidence="8">
    <location>
        <begin position="576"/>
        <end position="640"/>
    </location>
</feature>
<evidence type="ECO:0000313" key="11">
    <source>
        <dbReference type="Proteomes" id="UP001165080"/>
    </source>
</evidence>
<comment type="caution">
    <text evidence="10">The sequence shown here is derived from an EMBL/GenBank/DDBJ whole genome shotgun (WGS) entry which is preliminary data.</text>
</comment>
<name>A0A9W6BSY0_9CHLO</name>
<evidence type="ECO:0000256" key="3">
    <source>
        <dbReference type="ARBA" id="ARBA00005885"/>
    </source>
</evidence>
<keyword evidence="4" id="KW-0963">Cytoplasm</keyword>
<evidence type="ECO:0000256" key="6">
    <source>
        <dbReference type="ARBA" id="ARBA00023242"/>
    </source>
</evidence>
<comment type="subcellular location">
    <subcellularLocation>
        <location evidence="2">Cytoplasm</location>
        <location evidence="2">Cytoskeleton</location>
        <location evidence="2">Spindle</location>
    </subcellularLocation>
    <subcellularLocation>
        <location evidence="1">Nucleus</location>
    </subcellularLocation>
</comment>
<feature type="compositionally biased region" description="Basic and acidic residues" evidence="7">
    <location>
        <begin position="138"/>
        <end position="149"/>
    </location>
</feature>
<dbReference type="GO" id="GO:0005874">
    <property type="term" value="C:microtubule"/>
    <property type="evidence" value="ECO:0007669"/>
    <property type="project" value="InterPro"/>
</dbReference>
<feature type="region of interest" description="Disordered" evidence="7">
    <location>
        <begin position="593"/>
        <end position="677"/>
    </location>
</feature>
<keyword evidence="11" id="KW-1185">Reference proteome</keyword>
<keyword evidence="5" id="KW-0206">Cytoskeleton</keyword>
<feature type="compositionally biased region" description="Basic and acidic residues" evidence="7">
    <location>
        <begin position="96"/>
        <end position="114"/>
    </location>
</feature>
<feature type="domain" description="TPX2 central" evidence="9">
    <location>
        <begin position="259"/>
        <end position="428"/>
    </location>
</feature>
<keyword evidence="6" id="KW-0539">Nucleus</keyword>
<dbReference type="GO" id="GO:0005634">
    <property type="term" value="C:nucleus"/>
    <property type="evidence" value="ECO:0007669"/>
    <property type="project" value="UniProtKB-SubCell"/>
</dbReference>
<dbReference type="InterPro" id="IPR027330">
    <property type="entry name" value="TPX2_central_dom"/>
</dbReference>
<feature type="region of interest" description="Disordered" evidence="7">
    <location>
        <begin position="338"/>
        <end position="385"/>
    </location>
</feature>
<evidence type="ECO:0000259" key="9">
    <source>
        <dbReference type="Pfam" id="PF12214"/>
    </source>
</evidence>
<dbReference type="Proteomes" id="UP001165080">
    <property type="component" value="Unassembled WGS sequence"/>
</dbReference>
<feature type="compositionally biased region" description="Pro residues" evidence="7">
    <location>
        <begin position="640"/>
        <end position="650"/>
    </location>
</feature>
<evidence type="ECO:0000313" key="10">
    <source>
        <dbReference type="EMBL" id="GLC57881.1"/>
    </source>
</evidence>
<evidence type="ECO:0000256" key="4">
    <source>
        <dbReference type="ARBA" id="ARBA00022490"/>
    </source>
</evidence>
<feature type="compositionally biased region" description="Basic and acidic residues" evidence="7">
    <location>
        <begin position="593"/>
        <end position="619"/>
    </location>
</feature>
<dbReference type="GO" id="GO:0060236">
    <property type="term" value="P:regulation of mitotic spindle organization"/>
    <property type="evidence" value="ECO:0007669"/>
    <property type="project" value="InterPro"/>
</dbReference>
<dbReference type="InterPro" id="IPR009675">
    <property type="entry name" value="TPX2_fam"/>
</dbReference>
<feature type="compositionally biased region" description="Basic and acidic residues" evidence="7">
    <location>
        <begin position="370"/>
        <end position="380"/>
    </location>
</feature>
<feature type="compositionally biased region" description="Basic residues" evidence="7">
    <location>
        <begin position="661"/>
        <end position="677"/>
    </location>
</feature>
<dbReference type="EMBL" id="BRXU01000020">
    <property type="protein sequence ID" value="GLC57881.1"/>
    <property type="molecule type" value="Genomic_DNA"/>
</dbReference>
<dbReference type="GO" id="GO:0005819">
    <property type="term" value="C:spindle"/>
    <property type="evidence" value="ECO:0007669"/>
    <property type="project" value="UniProtKB-SubCell"/>
</dbReference>
<feature type="compositionally biased region" description="Low complexity" evidence="7">
    <location>
        <begin position="346"/>
        <end position="357"/>
    </location>
</feature>
<evidence type="ECO:0000256" key="5">
    <source>
        <dbReference type="ARBA" id="ARBA00023212"/>
    </source>
</evidence>
<comment type="similarity">
    <text evidence="3">Belongs to the TPX2 family.</text>
</comment>
<dbReference type="InterPro" id="IPR027329">
    <property type="entry name" value="TPX2_C"/>
</dbReference>
<accession>A0A9W6BSY0</accession>
<reference evidence="10 11" key="1">
    <citation type="journal article" date="2023" name="Commun. Biol.">
        <title>Reorganization of the ancestral sex-determining regions during the evolution of trioecy in Pleodorina starrii.</title>
        <authorList>
            <person name="Takahashi K."/>
            <person name="Suzuki S."/>
            <person name="Kawai-Toyooka H."/>
            <person name="Yamamoto K."/>
            <person name="Hamaji T."/>
            <person name="Ootsuki R."/>
            <person name="Yamaguchi H."/>
            <person name="Kawachi M."/>
            <person name="Higashiyama T."/>
            <person name="Nozaki H."/>
        </authorList>
    </citation>
    <scope>NUCLEOTIDE SEQUENCE [LARGE SCALE GENOMIC DNA]</scope>
    <source>
        <strain evidence="10 11">NIES-4479</strain>
    </source>
</reference>
<feature type="region of interest" description="Disordered" evidence="7">
    <location>
        <begin position="239"/>
        <end position="266"/>
    </location>
</feature>
<dbReference type="Pfam" id="PF12214">
    <property type="entry name" value="TPX2_importin"/>
    <property type="match status" value="1"/>
</dbReference>
<protein>
    <recommendedName>
        <fullName evidence="12">Targeting protein for Xklp2</fullName>
    </recommendedName>
</protein>
<evidence type="ECO:0000256" key="7">
    <source>
        <dbReference type="SAM" id="MobiDB-lite"/>
    </source>
</evidence>
<dbReference type="PANTHER" id="PTHR14326">
    <property type="entry name" value="TARGETING PROTEIN FOR XKLP2"/>
    <property type="match status" value="1"/>
</dbReference>
<evidence type="ECO:0000256" key="2">
    <source>
        <dbReference type="ARBA" id="ARBA00004186"/>
    </source>
</evidence>
<dbReference type="AlphaFoldDB" id="A0A9W6BSY0"/>
<evidence type="ECO:0000259" key="8">
    <source>
        <dbReference type="Pfam" id="PF06886"/>
    </source>
</evidence>
<dbReference type="Pfam" id="PF06886">
    <property type="entry name" value="TPX2"/>
    <property type="match status" value="1"/>
</dbReference>
<dbReference type="PANTHER" id="PTHR14326:SF44">
    <property type="entry name" value="TARGETING PROTEIN FOR XKLP2"/>
    <property type="match status" value="1"/>
</dbReference>
<feature type="region of interest" description="Disordered" evidence="7">
    <location>
        <begin position="62"/>
        <end position="167"/>
    </location>
</feature>
<evidence type="ECO:0000256" key="1">
    <source>
        <dbReference type="ARBA" id="ARBA00004123"/>
    </source>
</evidence>
<proteinExistence type="inferred from homology"/>